<evidence type="ECO:0000313" key="3">
    <source>
        <dbReference type="Proteomes" id="UP000886878"/>
    </source>
</evidence>
<feature type="transmembrane region" description="Helical" evidence="1">
    <location>
        <begin position="31"/>
        <end position="54"/>
    </location>
</feature>
<keyword evidence="1" id="KW-0812">Transmembrane</keyword>
<dbReference type="AlphaFoldDB" id="A0A9D1U487"/>
<reference evidence="2" key="1">
    <citation type="journal article" date="2021" name="PeerJ">
        <title>Extensive microbial diversity within the chicken gut microbiome revealed by metagenomics and culture.</title>
        <authorList>
            <person name="Gilroy R."/>
            <person name="Ravi A."/>
            <person name="Getino M."/>
            <person name="Pursley I."/>
            <person name="Horton D.L."/>
            <person name="Alikhan N.F."/>
            <person name="Baker D."/>
            <person name="Gharbi K."/>
            <person name="Hall N."/>
            <person name="Watson M."/>
            <person name="Adriaenssens E.M."/>
            <person name="Foster-Nyarko E."/>
            <person name="Jarju S."/>
            <person name="Secka A."/>
            <person name="Antonio M."/>
            <person name="Oren A."/>
            <person name="Chaudhuri R.R."/>
            <person name="La Ragione R."/>
            <person name="Hildebrand F."/>
            <person name="Pallen M.J."/>
        </authorList>
    </citation>
    <scope>NUCLEOTIDE SEQUENCE</scope>
    <source>
        <strain evidence="2">ChiHejej3B27-2180</strain>
    </source>
</reference>
<protein>
    <submittedName>
        <fullName evidence="2">MFS transporter</fullName>
    </submittedName>
</protein>
<gene>
    <name evidence="2" type="ORF">H9876_04530</name>
</gene>
<evidence type="ECO:0000313" key="2">
    <source>
        <dbReference type="EMBL" id="HIW70620.1"/>
    </source>
</evidence>
<reference evidence="2" key="2">
    <citation type="submission" date="2021-04" db="EMBL/GenBank/DDBJ databases">
        <authorList>
            <person name="Gilroy R."/>
        </authorList>
    </citation>
    <scope>NUCLEOTIDE SEQUENCE</scope>
    <source>
        <strain evidence="2">ChiHejej3B27-2180</strain>
    </source>
</reference>
<accession>A0A9D1U487</accession>
<keyword evidence="1" id="KW-1133">Transmembrane helix</keyword>
<comment type="caution">
    <text evidence="2">The sequence shown here is derived from an EMBL/GenBank/DDBJ whole genome shotgun (WGS) entry which is preliminary data.</text>
</comment>
<dbReference type="EMBL" id="DXGK01000092">
    <property type="protein sequence ID" value="HIW70620.1"/>
    <property type="molecule type" value="Genomic_DNA"/>
</dbReference>
<feature type="transmembrane region" description="Helical" evidence="1">
    <location>
        <begin position="7"/>
        <end position="25"/>
    </location>
</feature>
<feature type="non-terminal residue" evidence="2">
    <location>
        <position position="1"/>
    </location>
</feature>
<evidence type="ECO:0000256" key="1">
    <source>
        <dbReference type="SAM" id="Phobius"/>
    </source>
</evidence>
<sequence length="61" mass="6699">ANSRNNSIFMFSYFIGGYVGKFVGINVWNLWGWAGVTSAAAIFLLIALANYIWLGVPKKLG</sequence>
<dbReference type="Proteomes" id="UP000886878">
    <property type="component" value="Unassembled WGS sequence"/>
</dbReference>
<proteinExistence type="predicted"/>
<name>A0A9D1U487_9LACO</name>
<keyword evidence="1" id="KW-0472">Membrane</keyword>
<organism evidence="2 3">
    <name type="scientific">Candidatus Limosilactobacillus merdipullorum</name>
    <dbReference type="NCBI Taxonomy" id="2838653"/>
    <lineage>
        <taxon>Bacteria</taxon>
        <taxon>Bacillati</taxon>
        <taxon>Bacillota</taxon>
        <taxon>Bacilli</taxon>
        <taxon>Lactobacillales</taxon>
        <taxon>Lactobacillaceae</taxon>
        <taxon>Limosilactobacillus</taxon>
    </lineage>
</organism>